<dbReference type="GO" id="GO:0097171">
    <property type="term" value="P:ADP-L-glycero-beta-D-manno-heptose biosynthetic process"/>
    <property type="evidence" value="ECO:0007669"/>
    <property type="project" value="UniProtKB-UniPathway"/>
</dbReference>
<feature type="binding site" evidence="4">
    <location>
        <position position="180"/>
    </location>
    <ligand>
        <name>NADP(+)</name>
        <dbReference type="ChEBI" id="CHEBI:58349"/>
    </ligand>
</feature>
<comment type="function">
    <text evidence="4">Catalyzes the interconversion between ADP-D-glycero-beta-D-manno-heptose and ADP-L-glycero-beta-D-manno-heptose via an epimerization at carbon 6 of the heptose.</text>
</comment>
<dbReference type="Proteomes" id="UP000460298">
    <property type="component" value="Unassembled WGS sequence"/>
</dbReference>
<feature type="binding site" evidence="4">
    <location>
        <position position="94"/>
    </location>
    <ligand>
        <name>NADP(+)</name>
        <dbReference type="ChEBI" id="CHEBI:58349"/>
    </ligand>
</feature>
<feature type="binding site" evidence="4">
    <location>
        <position position="171"/>
    </location>
    <ligand>
        <name>substrate</name>
    </ligand>
</feature>
<dbReference type="GO" id="GO:0050661">
    <property type="term" value="F:NADP binding"/>
    <property type="evidence" value="ECO:0007669"/>
    <property type="project" value="InterPro"/>
</dbReference>
<dbReference type="UniPathway" id="UPA00356">
    <property type="reaction ID" value="UER00440"/>
</dbReference>
<feature type="binding site" evidence="4">
    <location>
        <position position="182"/>
    </location>
    <ligand>
        <name>substrate</name>
    </ligand>
</feature>
<dbReference type="InterPro" id="IPR036291">
    <property type="entry name" value="NAD(P)-bd_dom_sf"/>
</dbReference>
<evidence type="ECO:0000256" key="1">
    <source>
        <dbReference type="ARBA" id="ARBA00022857"/>
    </source>
</evidence>
<dbReference type="GO" id="GO:0005975">
    <property type="term" value="P:carbohydrate metabolic process"/>
    <property type="evidence" value="ECO:0007669"/>
    <property type="project" value="UniProtKB-UniRule"/>
</dbReference>
<feature type="binding site" evidence="4">
    <location>
        <position position="172"/>
    </location>
    <ligand>
        <name>NADP(+)</name>
        <dbReference type="ChEBI" id="CHEBI:58349"/>
    </ligand>
</feature>
<feature type="binding site" evidence="4">
    <location>
        <position position="283"/>
    </location>
    <ligand>
        <name>substrate</name>
    </ligand>
</feature>
<comment type="caution">
    <text evidence="6">The sequence shown here is derived from an EMBL/GenBank/DDBJ whole genome shotgun (WGS) entry which is preliminary data.</text>
</comment>
<dbReference type="PANTHER" id="PTHR43103">
    <property type="entry name" value="NUCLEOSIDE-DIPHOSPHATE-SUGAR EPIMERASE"/>
    <property type="match status" value="1"/>
</dbReference>
<feature type="binding site" evidence="4">
    <location>
        <begin position="10"/>
        <end position="11"/>
    </location>
    <ligand>
        <name>NADP(+)</name>
        <dbReference type="ChEBI" id="CHEBI:58349"/>
    </ligand>
</feature>
<feature type="binding site" evidence="4">
    <location>
        <position position="149"/>
    </location>
    <ligand>
        <name>NADP(+)</name>
        <dbReference type="ChEBI" id="CHEBI:58349"/>
    </ligand>
</feature>
<dbReference type="Gene3D" id="3.40.50.720">
    <property type="entry name" value="NAD(P)-binding Rossmann-like Domain"/>
    <property type="match status" value="1"/>
</dbReference>
<feature type="binding site" evidence="4">
    <location>
        <begin position="203"/>
        <end position="206"/>
    </location>
    <ligand>
        <name>substrate</name>
    </ligand>
</feature>
<gene>
    <name evidence="6" type="primary">rfaD</name>
    <name evidence="4" type="synonym">hldD</name>
    <name evidence="6" type="ORF">F9K24_09385</name>
</gene>
<feature type="active site" description="Proton acceptor" evidence="4">
    <location>
        <position position="145"/>
    </location>
</feature>
<comment type="caution">
    <text evidence="4">Lacks conserved residue(s) required for the propagation of feature annotation.</text>
</comment>
<dbReference type="PANTHER" id="PTHR43103:SF3">
    <property type="entry name" value="ADP-L-GLYCERO-D-MANNO-HEPTOSE-6-EPIMERASE"/>
    <property type="match status" value="1"/>
</dbReference>
<comment type="similarity">
    <text evidence="4">Belongs to the NAD(P)-dependent epimerase/dehydratase family. HldD subfamily.</text>
</comment>
<keyword evidence="3 4" id="KW-0119">Carbohydrate metabolism</keyword>
<comment type="pathway">
    <text evidence="4">Nucleotide-sugar biosynthesis; ADP-L-glycero-beta-D-manno-heptose biosynthesis; ADP-L-glycero-beta-D-manno-heptose from D-glycero-beta-D-manno-heptose 7-phosphate: step 4/4.</text>
</comment>
<feature type="domain" description="NAD-dependent epimerase/dehydratase" evidence="5">
    <location>
        <begin position="2"/>
        <end position="246"/>
    </location>
</feature>
<dbReference type="Pfam" id="PF01370">
    <property type="entry name" value="Epimerase"/>
    <property type="match status" value="1"/>
</dbReference>
<feature type="binding site" evidence="4">
    <location>
        <position position="38"/>
    </location>
    <ligand>
        <name>NADP(+)</name>
        <dbReference type="ChEBI" id="CHEBI:58349"/>
    </ligand>
</feature>
<dbReference type="CDD" id="cd05248">
    <property type="entry name" value="ADP_GME_SDR_e"/>
    <property type="match status" value="1"/>
</dbReference>
<feature type="binding site" evidence="4">
    <location>
        <begin position="31"/>
        <end position="32"/>
    </location>
    <ligand>
        <name>NADP(+)</name>
        <dbReference type="ChEBI" id="CHEBI:58349"/>
    </ligand>
</feature>
<dbReference type="SUPFAM" id="SSF51735">
    <property type="entry name" value="NAD(P)-binding Rossmann-fold domains"/>
    <property type="match status" value="1"/>
</dbReference>
<organism evidence="6 7">
    <name type="scientific">Leptonema illini</name>
    <dbReference type="NCBI Taxonomy" id="183"/>
    <lineage>
        <taxon>Bacteria</taxon>
        <taxon>Pseudomonadati</taxon>
        <taxon>Spirochaetota</taxon>
        <taxon>Spirochaetia</taxon>
        <taxon>Leptospirales</taxon>
        <taxon>Leptospiraceae</taxon>
        <taxon>Leptonema</taxon>
    </lineage>
</organism>
<dbReference type="AlphaFoldDB" id="A0A833H293"/>
<sequence length="325" mass="36793">MILVTGAAGLIGSAVVRELNERGETDLLLVDHLGTTEKWKNLRSLRFIDYLEKDDFERRFLDQDHPLWKEIKGIVHLGACSSTIEMDASYLIENNFRFSKRLAERAEAQKIRMVYASSAATYGDGENGFVDDEASIEKLRPLNPYGYSKQIFDLYLKRRGFSGFAGIKYFNIFGPNESHKGPMISMVLRGYRQIRETGELRLFKSYHPDYGDGKQVRDFLYVKDAARMTIFLLLDAPGVSGLFNVGSGVASTWIDLGQAIFAALSMKPKIVFIDMPESLRPNYQYFTQAPIEKIRKAGYSQSIPPLTEAIADYVQNYLAHGEIHA</sequence>
<protein>
    <recommendedName>
        <fullName evidence="4">ADP-L-glycero-D-manno-heptose-6-epimerase</fullName>
        <ecNumber evidence="4">5.1.3.20</ecNumber>
    </recommendedName>
    <alternativeName>
        <fullName evidence="4">ADP-L-glycero-beta-D-manno-heptose-6-epimerase</fullName>
        <shortName evidence="4">ADP-glyceromanno-heptose 6-epimerase</shortName>
        <shortName evidence="4">ADP-hep 6-epimerase</shortName>
        <shortName evidence="4">AGME</shortName>
    </alternativeName>
</protein>
<evidence type="ECO:0000259" key="5">
    <source>
        <dbReference type="Pfam" id="PF01370"/>
    </source>
</evidence>
<dbReference type="EC" id="5.1.3.20" evidence="4"/>
<evidence type="ECO:0000256" key="2">
    <source>
        <dbReference type="ARBA" id="ARBA00023235"/>
    </source>
</evidence>
<evidence type="ECO:0000313" key="7">
    <source>
        <dbReference type="Proteomes" id="UP000460298"/>
    </source>
</evidence>
<dbReference type="HAMAP" id="MF_01601">
    <property type="entry name" value="Heptose_epimerase"/>
    <property type="match status" value="1"/>
</dbReference>
<reference evidence="6 7" key="1">
    <citation type="submission" date="2019-10" db="EMBL/GenBank/DDBJ databases">
        <title>Extracellular Electron Transfer in a Candidatus Methanoperedens spp. Enrichment Culture.</title>
        <authorList>
            <person name="Berger S."/>
            <person name="Rangel Shaw D."/>
            <person name="Berben T."/>
            <person name="In 'T Zandt M."/>
            <person name="Frank J."/>
            <person name="Reimann J."/>
            <person name="Jetten M.S.M."/>
            <person name="Welte C.U."/>
        </authorList>
    </citation>
    <scope>NUCLEOTIDE SEQUENCE [LARGE SCALE GENOMIC DNA]</scope>
    <source>
        <strain evidence="6">SB12</strain>
    </source>
</reference>
<dbReference type="InterPro" id="IPR011912">
    <property type="entry name" value="Heptose_epim"/>
</dbReference>
<dbReference type="Gene3D" id="3.90.25.10">
    <property type="entry name" value="UDP-galactose 4-epimerase, domain 1"/>
    <property type="match status" value="1"/>
</dbReference>
<dbReference type="InterPro" id="IPR001509">
    <property type="entry name" value="Epimerase_deHydtase"/>
</dbReference>
<dbReference type="EMBL" id="WBUI01000007">
    <property type="protein sequence ID" value="KAB2933067.1"/>
    <property type="molecule type" value="Genomic_DNA"/>
</dbReference>
<comment type="domain">
    <text evidence="4">Contains a large N-terminal NADP-binding domain, and a smaller C-terminal substrate-binding domain.</text>
</comment>
<feature type="binding site" evidence="4">
    <location>
        <position position="53"/>
    </location>
    <ligand>
        <name>NADP(+)</name>
        <dbReference type="ChEBI" id="CHEBI:58349"/>
    </ligand>
</feature>
<evidence type="ECO:0000313" key="6">
    <source>
        <dbReference type="EMBL" id="KAB2933067.1"/>
    </source>
</evidence>
<name>A0A833H293_9LEPT</name>
<comment type="cofactor">
    <cofactor evidence="4">
        <name>NADP(+)</name>
        <dbReference type="ChEBI" id="CHEBI:58349"/>
    </cofactor>
    <text evidence="4">Binds 1 NADP(+) per subunit.</text>
</comment>
<proteinExistence type="inferred from homology"/>
<feature type="binding site" evidence="4">
    <location>
        <position position="217"/>
    </location>
    <ligand>
        <name>substrate</name>
    </ligand>
</feature>
<comment type="catalytic activity">
    <reaction evidence="4">
        <text>ADP-D-glycero-beta-D-manno-heptose = ADP-L-glycero-beta-D-manno-heptose</text>
        <dbReference type="Rhea" id="RHEA:17577"/>
        <dbReference type="ChEBI" id="CHEBI:59967"/>
        <dbReference type="ChEBI" id="CHEBI:61506"/>
        <dbReference type="EC" id="5.1.3.20"/>
    </reaction>
</comment>
<evidence type="ECO:0000256" key="4">
    <source>
        <dbReference type="HAMAP-Rule" id="MF_01601"/>
    </source>
</evidence>
<evidence type="ECO:0000256" key="3">
    <source>
        <dbReference type="ARBA" id="ARBA00023277"/>
    </source>
</evidence>
<comment type="subunit">
    <text evidence="4">Homopentamer.</text>
</comment>
<feature type="active site" description="Proton acceptor" evidence="4">
    <location>
        <position position="180"/>
    </location>
</feature>
<keyword evidence="2 4" id="KW-0413">Isomerase</keyword>
<feature type="binding site" evidence="4">
    <location>
        <begin position="77"/>
        <end position="81"/>
    </location>
    <ligand>
        <name>NADP(+)</name>
        <dbReference type="ChEBI" id="CHEBI:58349"/>
    </ligand>
</feature>
<accession>A0A833H293</accession>
<dbReference type="NCBIfam" id="TIGR02197">
    <property type="entry name" value="heptose_epim"/>
    <property type="match status" value="1"/>
</dbReference>
<keyword evidence="1 4" id="KW-0521">NADP</keyword>
<dbReference type="GO" id="GO:0008712">
    <property type="term" value="F:ADP-glyceromanno-heptose 6-epimerase activity"/>
    <property type="evidence" value="ECO:0007669"/>
    <property type="project" value="UniProtKB-UniRule"/>
</dbReference>